<keyword evidence="2" id="KW-0560">Oxidoreductase</keyword>
<dbReference type="SFLD" id="SFLDG01065">
    <property type="entry name" value="anaerobic_coproporphyrinogen-I"/>
    <property type="match status" value="1"/>
</dbReference>
<dbReference type="EC" id="1.3.98.3" evidence="2"/>
<name>A0A9D1FA56_9FIRM</name>
<dbReference type="Gene3D" id="3.80.30.20">
    <property type="entry name" value="tm_1862 like domain"/>
    <property type="match status" value="1"/>
</dbReference>
<dbReference type="SUPFAM" id="SSF102114">
    <property type="entry name" value="Radical SAM enzymes"/>
    <property type="match status" value="1"/>
</dbReference>
<reference evidence="2" key="2">
    <citation type="journal article" date="2021" name="PeerJ">
        <title>Extensive microbial diversity within the chicken gut microbiome revealed by metagenomics and culture.</title>
        <authorList>
            <person name="Gilroy R."/>
            <person name="Ravi A."/>
            <person name="Getino M."/>
            <person name="Pursley I."/>
            <person name="Horton D.L."/>
            <person name="Alikhan N.F."/>
            <person name="Baker D."/>
            <person name="Gharbi K."/>
            <person name="Hall N."/>
            <person name="Watson M."/>
            <person name="Adriaenssens E.M."/>
            <person name="Foster-Nyarko E."/>
            <person name="Jarju S."/>
            <person name="Secka A."/>
            <person name="Antonio M."/>
            <person name="Oren A."/>
            <person name="Chaudhuri R.R."/>
            <person name="La Ragione R."/>
            <person name="Hildebrand F."/>
            <person name="Pallen M.J."/>
        </authorList>
    </citation>
    <scope>NUCLEOTIDE SEQUENCE</scope>
    <source>
        <strain evidence="2">ChiBcec16-1751</strain>
    </source>
</reference>
<dbReference type="InterPro" id="IPR023404">
    <property type="entry name" value="rSAM_horseshoe"/>
</dbReference>
<evidence type="ECO:0000259" key="1">
    <source>
        <dbReference type="PROSITE" id="PS51918"/>
    </source>
</evidence>
<dbReference type="GO" id="GO:0005737">
    <property type="term" value="C:cytoplasm"/>
    <property type="evidence" value="ECO:0007669"/>
    <property type="project" value="TreeGrafter"/>
</dbReference>
<dbReference type="GO" id="GO:0051989">
    <property type="term" value="F:coproporphyrinogen dehydrogenase activity"/>
    <property type="evidence" value="ECO:0007669"/>
    <property type="project" value="UniProtKB-EC"/>
</dbReference>
<dbReference type="PROSITE" id="PS51918">
    <property type="entry name" value="RADICAL_SAM"/>
    <property type="match status" value="1"/>
</dbReference>
<dbReference type="InterPro" id="IPR034505">
    <property type="entry name" value="Coproporphyrinogen-III_oxidase"/>
</dbReference>
<dbReference type="Pfam" id="PF04055">
    <property type="entry name" value="Radical_SAM"/>
    <property type="match status" value="1"/>
</dbReference>
<feature type="domain" description="Radical SAM core" evidence="1">
    <location>
        <begin position="157"/>
        <end position="394"/>
    </location>
</feature>
<dbReference type="SMART" id="SM00729">
    <property type="entry name" value="Elp3"/>
    <property type="match status" value="1"/>
</dbReference>
<gene>
    <name evidence="2" type="primary">hemZ</name>
    <name evidence="2" type="ORF">IAA83_07460</name>
</gene>
<dbReference type="InterPro" id="IPR023995">
    <property type="entry name" value="HemZ"/>
</dbReference>
<protein>
    <submittedName>
        <fullName evidence="2">Coproporphyrinogen dehydrogenase HemZ</fullName>
        <ecNumber evidence="2">1.3.98.3</ecNumber>
    </submittedName>
</protein>
<dbReference type="GO" id="GO:0051539">
    <property type="term" value="F:4 iron, 4 sulfur cluster binding"/>
    <property type="evidence" value="ECO:0007669"/>
    <property type="project" value="TreeGrafter"/>
</dbReference>
<dbReference type="PANTHER" id="PTHR13932">
    <property type="entry name" value="COPROPORPHYRINIGEN III OXIDASE"/>
    <property type="match status" value="1"/>
</dbReference>
<reference evidence="2" key="1">
    <citation type="submission" date="2020-10" db="EMBL/GenBank/DDBJ databases">
        <authorList>
            <person name="Gilroy R."/>
        </authorList>
    </citation>
    <scope>NUCLEOTIDE SEQUENCE</scope>
    <source>
        <strain evidence="2">ChiBcec16-1751</strain>
    </source>
</reference>
<dbReference type="NCBIfam" id="TIGR03994">
    <property type="entry name" value="rSAM_HemZ"/>
    <property type="match status" value="1"/>
</dbReference>
<dbReference type="SFLD" id="SFLDS00029">
    <property type="entry name" value="Radical_SAM"/>
    <property type="match status" value="1"/>
</dbReference>
<dbReference type="EMBL" id="DVJJ01000112">
    <property type="protein sequence ID" value="HIS65189.1"/>
    <property type="molecule type" value="Genomic_DNA"/>
</dbReference>
<evidence type="ECO:0000313" key="3">
    <source>
        <dbReference type="Proteomes" id="UP000886741"/>
    </source>
</evidence>
<accession>A0A9D1FA56</accession>
<dbReference type="InterPro" id="IPR007197">
    <property type="entry name" value="rSAM"/>
</dbReference>
<organism evidence="2 3">
    <name type="scientific">Candidatus Avoscillospira avistercoris</name>
    <dbReference type="NCBI Taxonomy" id="2840707"/>
    <lineage>
        <taxon>Bacteria</taxon>
        <taxon>Bacillati</taxon>
        <taxon>Bacillota</taxon>
        <taxon>Clostridia</taxon>
        <taxon>Eubacteriales</taxon>
        <taxon>Oscillospiraceae</taxon>
        <taxon>Oscillospiraceae incertae sedis</taxon>
        <taxon>Candidatus Avoscillospira</taxon>
    </lineage>
</organism>
<sequence>MRLYLDGHAERYALEQLQMALFPGEPMEYTETPFDGDGAVSTLRRKDGVLLAHTAICKEGRTVTGEQTLPEAEETVSTRRRTLQQSYYKAAVQLLDVPPPWGALAGVRPTKLTTRCLMHGGTAADCDALMRDVYYVQPERRRLCIDASLATVEAASLLRPKDLSLYIGIPFCPTRCFYCSFVSQSIEKQAHLLEPFLQSLLVEIETVGQLLAQSGWPVRTVYIGGGTPTTLSAEQLSRLLAAISSHVNLSQCLEYTVEGGRPDTLNREKLDVLRSGGVDRISINPQTMQDAVLQRMGRRHTAADVVSAYEDAVAAGFTAINMDLIAGLPGDSPAGFAESLARCLALDPSNLTVHTLAIKRSSDLNLDRTGLLPAEAVASMLETAETALRGSGYAPYYLYRQKYMSGSFENVGWSKAGSACLYNIYMMEELHSILSLGGGGVSKVNLPGGKLERLSNPKYPREYLERLNDTLDAHRTFFRMLNETERCI</sequence>
<dbReference type="InterPro" id="IPR058240">
    <property type="entry name" value="rSAM_sf"/>
</dbReference>
<dbReference type="GO" id="GO:0006779">
    <property type="term" value="P:porphyrin-containing compound biosynthetic process"/>
    <property type="evidence" value="ECO:0007669"/>
    <property type="project" value="TreeGrafter"/>
</dbReference>
<evidence type="ECO:0000313" key="2">
    <source>
        <dbReference type="EMBL" id="HIS65189.1"/>
    </source>
</evidence>
<dbReference type="Proteomes" id="UP000886741">
    <property type="component" value="Unassembled WGS sequence"/>
</dbReference>
<dbReference type="PANTHER" id="PTHR13932:SF1">
    <property type="entry name" value="OXYGEN-INDEPENDENT COPROPORPHYRINOGEN-III OXIDASE-LIKE PROTEIN HEMZ"/>
    <property type="match status" value="1"/>
</dbReference>
<dbReference type="InterPro" id="IPR006638">
    <property type="entry name" value="Elp3/MiaA/NifB-like_rSAM"/>
</dbReference>
<comment type="caution">
    <text evidence="2">The sequence shown here is derived from an EMBL/GenBank/DDBJ whole genome shotgun (WGS) entry which is preliminary data.</text>
</comment>
<dbReference type="AlphaFoldDB" id="A0A9D1FA56"/>
<dbReference type="SFLD" id="SFLDF00310">
    <property type="entry name" value="oxygen-independent_coproporphy"/>
    <property type="match status" value="1"/>
</dbReference>
<proteinExistence type="predicted"/>